<dbReference type="GO" id="GO:0005840">
    <property type="term" value="C:ribosome"/>
    <property type="evidence" value="ECO:0007669"/>
    <property type="project" value="UniProtKB-KW"/>
</dbReference>
<dbReference type="InterPro" id="IPR001377">
    <property type="entry name" value="Ribosomal_eS6"/>
</dbReference>
<dbReference type="RefSeq" id="WP_088819867.1">
    <property type="nucleotide sequence ID" value="NZ_CP019964.1"/>
</dbReference>
<evidence type="ECO:0000256" key="3">
    <source>
        <dbReference type="ARBA" id="ARBA00023274"/>
    </source>
</evidence>
<accession>A0A218NML6</accession>
<dbReference type="EMBL" id="CP019964">
    <property type="protein sequence ID" value="ASI13702.1"/>
    <property type="molecule type" value="Genomic_DNA"/>
</dbReference>
<evidence type="ECO:0000256" key="2">
    <source>
        <dbReference type="ARBA" id="ARBA00022980"/>
    </source>
</evidence>
<dbReference type="GO" id="GO:0006412">
    <property type="term" value="P:translation"/>
    <property type="evidence" value="ECO:0007669"/>
    <property type="project" value="InterPro"/>
</dbReference>
<reference evidence="4 5" key="1">
    <citation type="journal article" date="2017" name="Nat. Commun.">
        <title>'ARMAN' archaea depend on association with euryarchaeal host in culture and in situ.</title>
        <authorList>
            <person name="Golyshina O."/>
            <person name="Toshchakov S."/>
            <person name="Makarova K."/>
            <person name="Gavrilov S."/>
            <person name="Korzhenkov A."/>
            <person name="La Cono V."/>
            <person name="Arcadi E."/>
            <person name="Nechitaylo T."/>
            <person name="Ferrer M."/>
            <person name="Kublanov I."/>
            <person name="Wolf Y."/>
            <person name="Yakimov M."/>
            <person name="Golyshin P."/>
            <person name="Slesarev A."/>
            <person name="Kozyavkin S."/>
        </authorList>
    </citation>
    <scope>NUCLEOTIDE SEQUENCE [LARGE SCALE GENOMIC DNA]</scope>
    <source>
        <strain evidence="4 5">Mia14</strain>
    </source>
</reference>
<comment type="similarity">
    <text evidence="1">Belongs to the eukaryotic ribosomal protein eS6 family.</text>
</comment>
<keyword evidence="2 4" id="KW-0689">Ribosomal protein</keyword>
<dbReference type="Pfam" id="PF01092">
    <property type="entry name" value="Ribosomal_S6e"/>
    <property type="match status" value="1"/>
</dbReference>
<protein>
    <submittedName>
        <fullName evidence="4">30S ribosomal protein S6e</fullName>
    </submittedName>
</protein>
<keyword evidence="5" id="KW-1185">Reference proteome</keyword>
<dbReference type="GO" id="GO:0003735">
    <property type="term" value="F:structural constituent of ribosome"/>
    <property type="evidence" value="ECO:0007669"/>
    <property type="project" value="InterPro"/>
</dbReference>
<evidence type="ECO:0000313" key="5">
    <source>
        <dbReference type="Proteomes" id="UP000197679"/>
    </source>
</evidence>
<dbReference type="SMART" id="SM01405">
    <property type="entry name" value="Ribosomal_S6e"/>
    <property type="match status" value="1"/>
</dbReference>
<dbReference type="GO" id="GO:1990904">
    <property type="term" value="C:ribonucleoprotein complex"/>
    <property type="evidence" value="ECO:0007669"/>
    <property type="project" value="UniProtKB-KW"/>
</dbReference>
<proteinExistence type="inferred from homology"/>
<dbReference type="OrthoDB" id="7793at2157"/>
<dbReference type="PANTHER" id="PTHR11502">
    <property type="entry name" value="40S RIBOSOMAL PROTEIN S6"/>
    <property type="match status" value="1"/>
</dbReference>
<evidence type="ECO:0000313" key="4">
    <source>
        <dbReference type="EMBL" id="ASI13702.1"/>
    </source>
</evidence>
<gene>
    <name evidence="4" type="ORF">Mia14_0380</name>
</gene>
<evidence type="ECO:0000256" key="1">
    <source>
        <dbReference type="ARBA" id="ARBA00009312"/>
    </source>
</evidence>
<dbReference type="Proteomes" id="UP000197679">
    <property type="component" value="Chromosome"/>
</dbReference>
<dbReference type="GeneID" id="33313937"/>
<keyword evidence="3" id="KW-0687">Ribonucleoprotein</keyword>
<organism evidence="4 5">
    <name type="scientific">Candidatus Mancarchaeum acidiphilum</name>
    <dbReference type="NCBI Taxonomy" id="1920749"/>
    <lineage>
        <taxon>Archaea</taxon>
        <taxon>Candidatus Micrarchaeota</taxon>
        <taxon>Candidatus Mancarchaeum</taxon>
    </lineage>
</organism>
<dbReference type="AlphaFoldDB" id="A0A218NML6"/>
<name>A0A218NML6_9ARCH</name>
<sequence>MKVVYSDPKTGLTAQKEVSDEILASLIGAKIGDVVDGSLFGLNGCKLKITGGSDDSGFGMEKSVSGSMKVGVLRRIANAGKDKGQYERVTVAGNTINEKVVQLNTMIVDYGNANISEMFPKKEKAENEKEAEKK</sequence>
<dbReference type="KEGG" id="marh:Mia14_0380"/>